<dbReference type="EMBL" id="CAJNJA010010644">
    <property type="protein sequence ID" value="CAE7260463.1"/>
    <property type="molecule type" value="Genomic_DNA"/>
</dbReference>
<evidence type="ECO:0000313" key="2">
    <source>
        <dbReference type="EMBL" id="CAE7260463.1"/>
    </source>
</evidence>
<name>A0A812MAR2_9DINO</name>
<keyword evidence="1" id="KW-0677">Repeat</keyword>
<dbReference type="InterPro" id="IPR051210">
    <property type="entry name" value="Ub_ligase/GEF_domain"/>
</dbReference>
<reference evidence="2" key="1">
    <citation type="submission" date="2021-02" db="EMBL/GenBank/DDBJ databases">
        <authorList>
            <person name="Dougan E. K."/>
            <person name="Rhodes N."/>
            <person name="Thang M."/>
            <person name="Chan C."/>
        </authorList>
    </citation>
    <scope>NUCLEOTIDE SEQUENCE</scope>
</reference>
<dbReference type="PANTHER" id="PTHR22870:SF408">
    <property type="entry name" value="OS09G0560450 PROTEIN"/>
    <property type="match status" value="1"/>
</dbReference>
<dbReference type="Proteomes" id="UP000601435">
    <property type="component" value="Unassembled WGS sequence"/>
</dbReference>
<dbReference type="AlphaFoldDB" id="A0A812MAR2"/>
<dbReference type="SUPFAM" id="SSF50985">
    <property type="entry name" value="RCC1/BLIP-II"/>
    <property type="match status" value="1"/>
</dbReference>
<dbReference type="Pfam" id="PF13540">
    <property type="entry name" value="RCC1_2"/>
    <property type="match status" value="1"/>
</dbReference>
<dbReference type="Gene3D" id="2.130.10.30">
    <property type="entry name" value="Regulator of chromosome condensation 1/beta-lactamase-inhibitor protein II"/>
    <property type="match status" value="1"/>
</dbReference>
<comment type="caution">
    <text evidence="2">The sequence shown here is derived from an EMBL/GenBank/DDBJ whole genome shotgun (WGS) entry which is preliminary data.</text>
</comment>
<evidence type="ECO:0000256" key="1">
    <source>
        <dbReference type="ARBA" id="ARBA00022737"/>
    </source>
</evidence>
<gene>
    <name evidence="2" type="primary">HERC1</name>
    <name evidence="2" type="ORF">SNEC2469_LOCUS5935</name>
</gene>
<organism evidence="2 3">
    <name type="scientific">Symbiodinium necroappetens</name>
    <dbReference type="NCBI Taxonomy" id="1628268"/>
    <lineage>
        <taxon>Eukaryota</taxon>
        <taxon>Sar</taxon>
        <taxon>Alveolata</taxon>
        <taxon>Dinophyceae</taxon>
        <taxon>Suessiales</taxon>
        <taxon>Symbiodiniaceae</taxon>
        <taxon>Symbiodinium</taxon>
    </lineage>
</organism>
<sequence>MPSGVAVRHVSCGDCHSCASHEKRRVWFGGAGRKRRSWRRVHQRIPTLVLEVCLQIASGANHTVALAAPSGHNQVFAWGSNAMGQLGLEDACGFSERTLPCSGSVAGLAPREGGGCEVAGEQVVRIHQADGSVRAATSMTAEQVQQAVVQGATALVLQVAEREVPKPEKQKLLRPQHVPLEVGAGEHVASSDGAVAWSSVERRWLG</sequence>
<dbReference type="InterPro" id="IPR000408">
    <property type="entry name" value="Reg_chr_condens"/>
</dbReference>
<dbReference type="PROSITE" id="PS00626">
    <property type="entry name" value="RCC1_2"/>
    <property type="match status" value="1"/>
</dbReference>
<dbReference type="OrthoDB" id="418395at2759"/>
<evidence type="ECO:0000313" key="3">
    <source>
        <dbReference type="Proteomes" id="UP000601435"/>
    </source>
</evidence>
<dbReference type="InterPro" id="IPR009091">
    <property type="entry name" value="RCC1/BLIP-II"/>
</dbReference>
<accession>A0A812MAR2</accession>
<proteinExistence type="predicted"/>
<keyword evidence="3" id="KW-1185">Reference proteome</keyword>
<dbReference type="PANTHER" id="PTHR22870">
    <property type="entry name" value="REGULATOR OF CHROMOSOME CONDENSATION"/>
    <property type="match status" value="1"/>
</dbReference>
<protein>
    <submittedName>
        <fullName evidence="2">HERC1 protein</fullName>
    </submittedName>
</protein>